<sequence>MPIETGWRQTNTISEKKKQESFSPEDWTGQISLIGRTKLDFARTRFLARDRRSAVSREQGDAIPRQHHESELPQRKCARNEVDDARRGGGKGASLRCSRR</sequence>
<evidence type="ECO:0000256" key="1">
    <source>
        <dbReference type="SAM" id="MobiDB-lite"/>
    </source>
</evidence>
<evidence type="ECO:0000313" key="2">
    <source>
        <dbReference type="EMBL" id="NPU65989.1"/>
    </source>
</evidence>
<reference evidence="2" key="1">
    <citation type="submission" date="2020-05" db="EMBL/GenBank/DDBJ databases">
        <title>Nod-independent and nitrogen-fixing Bradyrhizobium aeschynomene sp. nov. isolated from nodules of Aeschynomene indica.</title>
        <authorList>
            <person name="Zhang Z."/>
        </authorList>
    </citation>
    <scope>NUCLEOTIDE SEQUENCE</scope>
    <source>
        <strain evidence="2">83012</strain>
    </source>
</reference>
<comment type="caution">
    <text evidence="2">The sequence shown here is derived from an EMBL/GenBank/DDBJ whole genome shotgun (WGS) entry which is preliminary data.</text>
</comment>
<dbReference type="EMBL" id="JABFDN010000003">
    <property type="protein sequence ID" value="NPU65989.1"/>
    <property type="molecule type" value="Genomic_DNA"/>
</dbReference>
<dbReference type="RefSeq" id="WP_172111057.1">
    <property type="nucleotide sequence ID" value="NZ_JABFDN010000003.1"/>
</dbReference>
<keyword evidence="3" id="KW-1185">Reference proteome</keyword>
<feature type="region of interest" description="Disordered" evidence="1">
    <location>
        <begin position="50"/>
        <end position="100"/>
    </location>
</feature>
<feature type="region of interest" description="Disordered" evidence="1">
    <location>
        <begin position="1"/>
        <end position="25"/>
    </location>
</feature>
<gene>
    <name evidence="2" type="ORF">HL667_13385</name>
</gene>
<organism evidence="2 3">
    <name type="scientific">Bradyrhizobium aeschynomenes</name>
    <dbReference type="NCBI Taxonomy" id="2734909"/>
    <lineage>
        <taxon>Bacteria</taxon>
        <taxon>Pseudomonadati</taxon>
        <taxon>Pseudomonadota</taxon>
        <taxon>Alphaproteobacteria</taxon>
        <taxon>Hyphomicrobiales</taxon>
        <taxon>Nitrobacteraceae</taxon>
        <taxon>Bradyrhizobium</taxon>
    </lineage>
</organism>
<evidence type="ECO:0008006" key="4">
    <source>
        <dbReference type="Google" id="ProtNLM"/>
    </source>
</evidence>
<feature type="compositionally biased region" description="Basic and acidic residues" evidence="1">
    <location>
        <begin position="50"/>
        <end position="87"/>
    </location>
</feature>
<protein>
    <recommendedName>
        <fullName evidence="4">Transposase</fullName>
    </recommendedName>
</protein>
<dbReference type="Proteomes" id="UP000886476">
    <property type="component" value="Unassembled WGS sequence"/>
</dbReference>
<proteinExistence type="predicted"/>
<name>A0ABX2CCP4_9BRAD</name>
<accession>A0ABX2CCP4</accession>
<evidence type="ECO:0000313" key="3">
    <source>
        <dbReference type="Proteomes" id="UP000886476"/>
    </source>
</evidence>